<evidence type="ECO:0000256" key="11">
    <source>
        <dbReference type="ARBA" id="ARBA00022840"/>
    </source>
</evidence>
<keyword evidence="12" id="KW-0460">Magnesium</keyword>
<dbReference type="GO" id="GO:0003872">
    <property type="term" value="F:6-phosphofructokinase activity"/>
    <property type="evidence" value="ECO:0007669"/>
    <property type="project" value="UniProtKB-EC"/>
</dbReference>
<proteinExistence type="predicted"/>
<dbReference type="PRINTS" id="PR00476">
    <property type="entry name" value="PHFRCTKINASE"/>
</dbReference>
<keyword evidence="17" id="KW-1185">Reference proteome</keyword>
<comment type="cofactor">
    <cofactor evidence="1">
        <name>Mg(2+)</name>
        <dbReference type="ChEBI" id="CHEBI:18420"/>
    </cofactor>
</comment>
<dbReference type="GO" id="GO:0006002">
    <property type="term" value="P:fructose 6-phosphate metabolic process"/>
    <property type="evidence" value="ECO:0007669"/>
    <property type="project" value="InterPro"/>
</dbReference>
<dbReference type="Gene3D" id="3.40.50.460">
    <property type="entry name" value="Phosphofructokinase domain"/>
    <property type="match status" value="2"/>
</dbReference>
<keyword evidence="7" id="KW-0808">Transferase</keyword>
<evidence type="ECO:0000256" key="1">
    <source>
        <dbReference type="ARBA" id="ARBA00001946"/>
    </source>
</evidence>
<keyword evidence="6" id="KW-0021">Allosteric enzyme</keyword>
<dbReference type="GO" id="GO:0070095">
    <property type="term" value="F:fructose-6-phosphate binding"/>
    <property type="evidence" value="ECO:0007669"/>
    <property type="project" value="TreeGrafter"/>
</dbReference>
<dbReference type="NCBIfam" id="TIGR02478">
    <property type="entry name" value="6PF1K_euk"/>
    <property type="match status" value="1"/>
</dbReference>
<dbReference type="Gene3D" id="3.40.50.450">
    <property type="match status" value="2"/>
</dbReference>
<dbReference type="InterPro" id="IPR022953">
    <property type="entry name" value="ATP_PFK"/>
</dbReference>
<evidence type="ECO:0000256" key="8">
    <source>
        <dbReference type="ARBA" id="ARBA00022723"/>
    </source>
</evidence>
<reference evidence="16 17" key="1">
    <citation type="journal article" date="2018" name="Gigascience">
        <title>Genomes of trombidid mites reveal novel predicted allergens and laterally-transferred genes associated with secondary metabolism.</title>
        <authorList>
            <person name="Dong X."/>
            <person name="Chaisiri K."/>
            <person name="Xia D."/>
            <person name="Armstrong S.D."/>
            <person name="Fang Y."/>
            <person name="Donnelly M.J."/>
            <person name="Kadowaki T."/>
            <person name="McGarry J.W."/>
            <person name="Darby A.C."/>
            <person name="Makepeace B.L."/>
        </authorList>
    </citation>
    <scope>NUCLEOTIDE SEQUENCE [LARGE SCALE GENOMIC DNA]</scope>
    <source>
        <strain evidence="16">UoL-WK</strain>
    </source>
</reference>
<comment type="pathway">
    <text evidence="3">Carbohydrate degradation; glycolysis; D-glyceraldehyde 3-phosphate and glycerone phosphate from D-glucose: step 3/4.</text>
</comment>
<dbReference type="GO" id="GO:0046872">
    <property type="term" value="F:metal ion binding"/>
    <property type="evidence" value="ECO:0007669"/>
    <property type="project" value="UniProtKB-KW"/>
</dbReference>
<dbReference type="InterPro" id="IPR000023">
    <property type="entry name" value="Phosphofructokinase_dom"/>
</dbReference>
<organism evidence="16 17">
    <name type="scientific">Dinothrombium tinctorium</name>
    <dbReference type="NCBI Taxonomy" id="1965070"/>
    <lineage>
        <taxon>Eukaryota</taxon>
        <taxon>Metazoa</taxon>
        <taxon>Ecdysozoa</taxon>
        <taxon>Arthropoda</taxon>
        <taxon>Chelicerata</taxon>
        <taxon>Arachnida</taxon>
        <taxon>Acari</taxon>
        <taxon>Acariformes</taxon>
        <taxon>Trombidiformes</taxon>
        <taxon>Prostigmata</taxon>
        <taxon>Anystina</taxon>
        <taxon>Parasitengona</taxon>
        <taxon>Trombidioidea</taxon>
        <taxon>Trombidiidae</taxon>
        <taxon>Dinothrombium</taxon>
    </lineage>
</organism>
<dbReference type="GO" id="GO:0005524">
    <property type="term" value="F:ATP binding"/>
    <property type="evidence" value="ECO:0007669"/>
    <property type="project" value="UniProtKB-KW"/>
</dbReference>
<dbReference type="OrthoDB" id="537915at2759"/>
<evidence type="ECO:0000259" key="15">
    <source>
        <dbReference type="Pfam" id="PF00365"/>
    </source>
</evidence>
<evidence type="ECO:0000313" key="17">
    <source>
        <dbReference type="Proteomes" id="UP000285301"/>
    </source>
</evidence>
<keyword evidence="5" id="KW-0963">Cytoplasm</keyword>
<evidence type="ECO:0000256" key="12">
    <source>
        <dbReference type="ARBA" id="ARBA00022842"/>
    </source>
</evidence>
<dbReference type="PANTHER" id="PTHR13697:SF4">
    <property type="entry name" value="ATP-DEPENDENT 6-PHOSPHOFRUCTOKINASE"/>
    <property type="match status" value="1"/>
</dbReference>
<evidence type="ECO:0000256" key="4">
    <source>
        <dbReference type="ARBA" id="ARBA00012055"/>
    </source>
</evidence>
<dbReference type="AlphaFoldDB" id="A0A443QTW3"/>
<name>A0A443QTW3_9ACAR</name>
<evidence type="ECO:0000256" key="9">
    <source>
        <dbReference type="ARBA" id="ARBA00022741"/>
    </source>
</evidence>
<keyword evidence="9" id="KW-0547">Nucleotide-binding</keyword>
<comment type="subcellular location">
    <subcellularLocation>
        <location evidence="2">Cytoplasm</location>
    </subcellularLocation>
</comment>
<evidence type="ECO:0000256" key="14">
    <source>
        <dbReference type="ARBA" id="ARBA00048070"/>
    </source>
</evidence>
<accession>A0A443QTW3</accession>
<dbReference type="InterPro" id="IPR009161">
    <property type="entry name" value="6-Pfructokinase_euk"/>
</dbReference>
<dbReference type="GO" id="GO:0016208">
    <property type="term" value="F:AMP binding"/>
    <property type="evidence" value="ECO:0007669"/>
    <property type="project" value="TreeGrafter"/>
</dbReference>
<evidence type="ECO:0000256" key="3">
    <source>
        <dbReference type="ARBA" id="ARBA00004679"/>
    </source>
</evidence>
<evidence type="ECO:0000313" key="16">
    <source>
        <dbReference type="EMBL" id="RWS06465.1"/>
    </source>
</evidence>
<protein>
    <recommendedName>
        <fullName evidence="4">6-phosphofructokinase</fullName>
        <ecNumber evidence="4">2.7.1.11</ecNumber>
    </recommendedName>
</protein>
<dbReference type="GO" id="GO:0030388">
    <property type="term" value="P:fructose 1,6-bisphosphate metabolic process"/>
    <property type="evidence" value="ECO:0007669"/>
    <property type="project" value="TreeGrafter"/>
</dbReference>
<dbReference type="Proteomes" id="UP000285301">
    <property type="component" value="Unassembled WGS sequence"/>
</dbReference>
<evidence type="ECO:0000256" key="6">
    <source>
        <dbReference type="ARBA" id="ARBA00022533"/>
    </source>
</evidence>
<feature type="domain" description="Phosphofructokinase" evidence="15">
    <location>
        <begin position="400"/>
        <end position="686"/>
    </location>
</feature>
<keyword evidence="11" id="KW-0067">ATP-binding</keyword>
<dbReference type="UniPathway" id="UPA00109">
    <property type="reaction ID" value="UER00182"/>
</dbReference>
<feature type="domain" description="Phosphofructokinase" evidence="15">
    <location>
        <begin position="15"/>
        <end position="318"/>
    </location>
</feature>
<dbReference type="GO" id="GO:0005945">
    <property type="term" value="C:6-phosphofructokinase complex"/>
    <property type="evidence" value="ECO:0007669"/>
    <property type="project" value="TreeGrafter"/>
</dbReference>
<dbReference type="EC" id="2.7.1.11" evidence="4"/>
<dbReference type="STRING" id="1965070.A0A443QTW3"/>
<keyword evidence="13" id="KW-0324">Glycolysis</keyword>
<keyword evidence="10 16" id="KW-0418">Kinase</keyword>
<keyword evidence="8" id="KW-0479">Metal-binding</keyword>
<evidence type="ECO:0000256" key="13">
    <source>
        <dbReference type="ARBA" id="ARBA00023152"/>
    </source>
</evidence>
<dbReference type="Pfam" id="PF00365">
    <property type="entry name" value="PFK"/>
    <property type="match status" value="2"/>
</dbReference>
<dbReference type="GO" id="GO:0061621">
    <property type="term" value="P:canonical glycolysis"/>
    <property type="evidence" value="ECO:0007669"/>
    <property type="project" value="TreeGrafter"/>
</dbReference>
<evidence type="ECO:0000256" key="5">
    <source>
        <dbReference type="ARBA" id="ARBA00022490"/>
    </source>
</evidence>
<evidence type="ECO:0000256" key="2">
    <source>
        <dbReference type="ARBA" id="ARBA00004496"/>
    </source>
</evidence>
<dbReference type="PANTHER" id="PTHR13697">
    <property type="entry name" value="PHOSPHOFRUCTOKINASE"/>
    <property type="match status" value="1"/>
</dbReference>
<comment type="catalytic activity">
    <reaction evidence="14">
        <text>beta-D-fructose 6-phosphate + ATP = beta-D-fructose 1,6-bisphosphate + ADP + H(+)</text>
        <dbReference type="Rhea" id="RHEA:16109"/>
        <dbReference type="ChEBI" id="CHEBI:15378"/>
        <dbReference type="ChEBI" id="CHEBI:30616"/>
        <dbReference type="ChEBI" id="CHEBI:32966"/>
        <dbReference type="ChEBI" id="CHEBI:57634"/>
        <dbReference type="ChEBI" id="CHEBI:456216"/>
        <dbReference type="EC" id="2.7.1.11"/>
    </reaction>
</comment>
<dbReference type="GO" id="GO:0048029">
    <property type="term" value="F:monosaccharide binding"/>
    <property type="evidence" value="ECO:0007669"/>
    <property type="project" value="TreeGrafter"/>
</dbReference>
<dbReference type="GO" id="GO:0042802">
    <property type="term" value="F:identical protein binding"/>
    <property type="evidence" value="ECO:0007669"/>
    <property type="project" value="TreeGrafter"/>
</dbReference>
<gene>
    <name evidence="16" type="ORF">B4U79_03763</name>
</gene>
<comment type="caution">
    <text evidence="16">The sequence shown here is derived from an EMBL/GenBank/DDBJ whole genome shotgun (WGS) entry which is preliminary data.</text>
</comment>
<evidence type="ECO:0000256" key="10">
    <source>
        <dbReference type="ARBA" id="ARBA00022777"/>
    </source>
</evidence>
<evidence type="ECO:0000256" key="7">
    <source>
        <dbReference type="ARBA" id="ARBA00022679"/>
    </source>
</evidence>
<sequence>MSKKTAIFKNLDKIIGVTTSGSETQGMNAAIRAVVRMSLFLGLRVFFIKNGFRGMIDGGDHIIEASWYSVSNIIALEGTEIGTARCEELFNKENRMKAAFNLIHYGITNLVVIGGRGSLMAASRLKDEWSSMIYEMEQKKLITSEARTLFGNLKIVCLVTSIYKDFWSSDYTIGFNSALSQISETIDSIVKANSSQQKIFILNLKDERCGVLLLFAAIASGADYVFLPDIPAESDWQQNLHKKLTQQNEMNQRVKIVIVAEGAKTQAGDVITAELIKQTIADQFNIAAEIISFEHLQKGGNPTAFDRILAIRAGVAAVITMICFPQTDEGLVIISDGNRLTPFSLKRSIDYDSSIVTSLNKGNLESVLNRDKNFRKYFQIFKFLTQVQPTSKENKRCFTLAILNIGSPAPGMNAVLHAFVRRCIHNGNKVLGINNGIDGFVEGNIKPLSWHEVSGSVRLGAALLGCRPTTAKSHLDKISERIEEFKIDALVIIGGFPAFESAIQILKARKKYQSLNIPLCVIPASINNNMPGTDITIGADTALNEITTACGKTLLSARGLQKRVFIVETMGDYCGYLTTMAAIASGADIAYTFEESITLKVLAKDIEIMKQKIRNGLQTGLILVNENANSHYTTEFIYNAFEEESEKLYSAKFNVSTRVGHLQGDTPSSFDRILATEMATEATDWIITQLQNKEILKNKFSTSECAPAVLIGIRQQKYYFTRLNLLEQEANFEYRLPLQEWWLHLIPVLKAMETPVKAGSMHHKKQVEE</sequence>
<dbReference type="InterPro" id="IPR035966">
    <property type="entry name" value="PKF_sf"/>
</dbReference>
<dbReference type="SUPFAM" id="SSF53784">
    <property type="entry name" value="Phosphofructokinase"/>
    <property type="match status" value="2"/>
</dbReference>
<dbReference type="EMBL" id="NCKU01004088">
    <property type="protein sequence ID" value="RWS06465.1"/>
    <property type="molecule type" value="Genomic_DNA"/>
</dbReference>